<feature type="non-terminal residue" evidence="1">
    <location>
        <position position="24"/>
    </location>
</feature>
<evidence type="ECO:0000313" key="2">
    <source>
        <dbReference type="Proteomes" id="UP000265520"/>
    </source>
</evidence>
<keyword evidence="2" id="KW-1185">Reference proteome</keyword>
<comment type="caution">
    <text evidence="1">The sequence shown here is derived from an EMBL/GenBank/DDBJ whole genome shotgun (WGS) entry which is preliminary data.</text>
</comment>
<name>A0A392W456_9FABA</name>
<organism evidence="1 2">
    <name type="scientific">Trifolium medium</name>
    <dbReference type="NCBI Taxonomy" id="97028"/>
    <lineage>
        <taxon>Eukaryota</taxon>
        <taxon>Viridiplantae</taxon>
        <taxon>Streptophyta</taxon>
        <taxon>Embryophyta</taxon>
        <taxon>Tracheophyta</taxon>
        <taxon>Spermatophyta</taxon>
        <taxon>Magnoliopsida</taxon>
        <taxon>eudicotyledons</taxon>
        <taxon>Gunneridae</taxon>
        <taxon>Pentapetalae</taxon>
        <taxon>rosids</taxon>
        <taxon>fabids</taxon>
        <taxon>Fabales</taxon>
        <taxon>Fabaceae</taxon>
        <taxon>Papilionoideae</taxon>
        <taxon>50 kb inversion clade</taxon>
        <taxon>NPAAA clade</taxon>
        <taxon>Hologalegina</taxon>
        <taxon>IRL clade</taxon>
        <taxon>Trifolieae</taxon>
        <taxon>Trifolium</taxon>
    </lineage>
</organism>
<reference evidence="1 2" key="1">
    <citation type="journal article" date="2018" name="Front. Plant Sci.">
        <title>Red Clover (Trifolium pratense) and Zigzag Clover (T. medium) - A Picture of Genomic Similarities and Differences.</title>
        <authorList>
            <person name="Dluhosova J."/>
            <person name="Istvanek J."/>
            <person name="Nedelnik J."/>
            <person name="Repkova J."/>
        </authorList>
    </citation>
    <scope>NUCLEOTIDE SEQUENCE [LARGE SCALE GENOMIC DNA]</scope>
    <source>
        <strain evidence="2">cv. 10/8</strain>
        <tissue evidence="1">Leaf</tissue>
    </source>
</reference>
<dbReference type="Proteomes" id="UP000265520">
    <property type="component" value="Unassembled WGS sequence"/>
</dbReference>
<sequence>MYCRQATWASPDETLITQSRQISP</sequence>
<evidence type="ECO:0000313" key="1">
    <source>
        <dbReference type="EMBL" id="MCI95418.1"/>
    </source>
</evidence>
<accession>A0A392W456</accession>
<proteinExistence type="predicted"/>
<protein>
    <submittedName>
        <fullName evidence="1">Uncharacterized protein</fullName>
    </submittedName>
</protein>
<dbReference type="EMBL" id="LXQA011386282">
    <property type="protein sequence ID" value="MCI95418.1"/>
    <property type="molecule type" value="Genomic_DNA"/>
</dbReference>
<dbReference type="AlphaFoldDB" id="A0A392W456"/>